<organism evidence="2">
    <name type="scientific">Triticum urartu</name>
    <name type="common">Red wild einkorn</name>
    <name type="synonym">Crithodium urartu</name>
    <dbReference type="NCBI Taxonomy" id="4572"/>
    <lineage>
        <taxon>Eukaryota</taxon>
        <taxon>Viridiplantae</taxon>
        <taxon>Streptophyta</taxon>
        <taxon>Embryophyta</taxon>
        <taxon>Tracheophyta</taxon>
        <taxon>Spermatophyta</taxon>
        <taxon>Magnoliopsida</taxon>
        <taxon>Liliopsida</taxon>
        <taxon>Poales</taxon>
        <taxon>Poaceae</taxon>
        <taxon>BOP clade</taxon>
        <taxon>Pooideae</taxon>
        <taxon>Triticodae</taxon>
        <taxon>Triticeae</taxon>
        <taxon>Triticinae</taxon>
        <taxon>Triticum</taxon>
    </lineage>
</organism>
<reference evidence="2" key="1">
    <citation type="journal article" date="2013" name="Nature">
        <title>Draft genome of the wheat A-genome progenitor Triticum urartu.</title>
        <authorList>
            <person name="Ling H.Q."/>
            <person name="Zhao S."/>
            <person name="Liu D."/>
            <person name="Wang J."/>
            <person name="Sun H."/>
            <person name="Zhang C."/>
            <person name="Fan H."/>
            <person name="Li D."/>
            <person name="Dong L."/>
            <person name="Tao Y."/>
            <person name="Gao C."/>
            <person name="Wu H."/>
            <person name="Li Y."/>
            <person name="Cui Y."/>
            <person name="Guo X."/>
            <person name="Zheng S."/>
            <person name="Wang B."/>
            <person name="Yu K."/>
            <person name="Liang Q."/>
            <person name="Yang W."/>
            <person name="Lou X."/>
            <person name="Chen J."/>
            <person name="Feng M."/>
            <person name="Jian J."/>
            <person name="Zhang X."/>
            <person name="Luo G."/>
            <person name="Jiang Y."/>
            <person name="Liu J."/>
            <person name="Wang Z."/>
            <person name="Sha Y."/>
            <person name="Zhang B."/>
            <person name="Wu H."/>
            <person name="Tang D."/>
            <person name="Shen Q."/>
            <person name="Xue P."/>
            <person name="Zou S."/>
            <person name="Wang X."/>
            <person name="Liu X."/>
            <person name="Wang F."/>
            <person name="Yang Y."/>
            <person name="An X."/>
            <person name="Dong Z."/>
            <person name="Zhang K."/>
            <person name="Zhang X."/>
            <person name="Luo M.C."/>
            <person name="Dvorak J."/>
            <person name="Tong Y."/>
            <person name="Wang J."/>
            <person name="Yang H."/>
            <person name="Li Z."/>
            <person name="Wang D."/>
            <person name="Zhang A."/>
            <person name="Wang J."/>
        </authorList>
    </citation>
    <scope>NUCLEOTIDE SEQUENCE</scope>
</reference>
<name>M8ANB2_TRIUA</name>
<accession>M8ANB2</accession>
<dbReference type="InterPro" id="IPR028146">
    <property type="entry name" value="PRKCSH_N"/>
</dbReference>
<dbReference type="AlphaFoldDB" id="M8ANB2"/>
<dbReference type="eggNOG" id="KOG2397">
    <property type="taxonomic scope" value="Eukaryota"/>
</dbReference>
<dbReference type="PANTHER" id="PTHR12630:SF25">
    <property type="entry name" value="OS01G0752400 PROTEIN"/>
    <property type="match status" value="1"/>
</dbReference>
<dbReference type="InterPro" id="IPR039794">
    <property type="entry name" value="Gtb1-like"/>
</dbReference>
<proteinExistence type="predicted"/>
<evidence type="ECO:0000313" key="2">
    <source>
        <dbReference type="EMBL" id="EMS66555.1"/>
    </source>
</evidence>
<gene>
    <name evidence="2" type="ORF">TRIUR3_15508</name>
</gene>
<evidence type="ECO:0000259" key="1">
    <source>
        <dbReference type="Pfam" id="PF12999"/>
    </source>
</evidence>
<dbReference type="STRING" id="4572.M8ANB2"/>
<protein>
    <submittedName>
        <fullName evidence="2">Glucosidase 2 subunit beta</fullName>
    </submittedName>
</protein>
<dbReference type="Pfam" id="PF12999">
    <property type="entry name" value="PRKCSH-like"/>
    <property type="match status" value="1"/>
</dbReference>
<sequence>MEGRIQRLMTPRQQSRRLVSSAAPATLLLLLLAGAADAVPPLVGVSPQDEAYFAPQVIACRDGSGSFPRSRLNDGYCDCTDGTDEPGFSLSALDLPELDCEVPNCVDLVDFADVITSDWNVALRQLKLQFTKLSARVKCITLTVLCSLFSGSLGTSACPEGKFYCTNIGDLPRILFSSFVNDNICDCCDGSDEYESGIHCPNTCKKRHDAAETDNGFSELSVAHLGGTDIISSKHTLDIEDLIQKLRGLRMAAVIELGLVVCIFVFYFARRSTRARRRQYILKHAHQNACRSILEEECHEGAKQFLPHQWHLPCVNKKTV</sequence>
<dbReference type="GO" id="GO:0017177">
    <property type="term" value="C:glucosidase II complex"/>
    <property type="evidence" value="ECO:0007669"/>
    <property type="project" value="TreeGrafter"/>
</dbReference>
<dbReference type="PANTHER" id="PTHR12630">
    <property type="entry name" value="N-LINKED OLIGOSACCHARIDE PROCESSING"/>
    <property type="match status" value="1"/>
</dbReference>
<dbReference type="OMA" id="TQVIACR"/>
<dbReference type="EMBL" id="KD030454">
    <property type="protein sequence ID" value="EMS66555.1"/>
    <property type="molecule type" value="Genomic_DNA"/>
</dbReference>
<dbReference type="GO" id="GO:0006491">
    <property type="term" value="P:N-glycan processing"/>
    <property type="evidence" value="ECO:0007669"/>
    <property type="project" value="TreeGrafter"/>
</dbReference>
<feature type="domain" description="Glucosidase II beta subunit N-terminal" evidence="1">
    <location>
        <begin position="151"/>
        <end position="213"/>
    </location>
</feature>